<feature type="compositionally biased region" description="Polar residues" evidence="1">
    <location>
        <begin position="1088"/>
        <end position="1097"/>
    </location>
</feature>
<dbReference type="InterPro" id="IPR013577">
    <property type="entry name" value="LLGL2"/>
</dbReference>
<dbReference type="Proteomes" id="UP000050790">
    <property type="component" value="Unassembled WGS sequence"/>
</dbReference>
<dbReference type="GO" id="GO:0005886">
    <property type="term" value="C:plasma membrane"/>
    <property type="evidence" value="ECO:0007669"/>
    <property type="project" value="TreeGrafter"/>
</dbReference>
<dbReference type="PANTHER" id="PTHR10241:SF29">
    <property type="entry name" value="LETHAL(2) GIANT LARVAE PROTEIN"/>
    <property type="match status" value="1"/>
</dbReference>
<dbReference type="SUPFAM" id="SSF50978">
    <property type="entry name" value="WD40 repeat-like"/>
    <property type="match status" value="1"/>
</dbReference>
<sequence>MYLWELTSVSQTSCQLVQRSCLKRIISQLKSLPTGVPSISTNNEETSHVTALCYASDGRSILIGTDNGWVASVRLNTNTATDDFTKFWCLPSADDAINPSRILDGISPDRRQRLRADAVVVLLERPGFPGQLLIGYNSGLSLLFDLRSDRIMALLPWQHGLEAAAWCGGSGQPNRSNPTSHQPQLGMRLLTAHSDGSLGVWSLKEIGFGTTTISPIQPPLLQMEEAPSMPYGPFPCKLISKVFWLPSDLGGITVFVGGMPRATYGERHTVSILRGSNIDQAANASVVAARLAVAAEAEDDDEIPEESSLSAPPIHVFDSDAPEHVCLDLPSSLVDLVPVGSVDGPVQILILLCEEEMVVIDLITSGWPFMRPPYLTCLHTTSLTTYNLITQVSPTLLSNLEAAGAYYGPEGRFGRGGAIADNPSGGGWSSLPWPIQGGHALINGSRLSTSSLGGNILYTDDLLLTGHEDGSVAFWRLSAGGCLRRIYTLYTAILFEDVSQLLRKCFSNKITVNPEQATPLPAQLQATGVIFVQPPARITSLLSSEFELTHLKEFSQNQTSNIGGDGGLQILLALGTPHGFGVVFVPKPLSNNDSNTKKPLPPQPLLAVSTIPDNIDALQEAAAGEGWARRRTRELKKSLRDSFRRLKRVRSTKSNFQPVVPAFTANVSRAGIRRTVTQSNRAAPNQTDVAPLDEAERRSGRVPDENILLISQYNIEREICDRVQDTANVAIVSCFAFGPPLFKSSPSNSRPMLHSVATLFIGTKAGTVKLYSIFVDKTTLNSSVLPKLQLYYSRELILQHRAPVLSLRLIDAKSNMPYSLSDYKHYISDSGKSHNLPVLSVVSEEQIRLFNLPNLHLKFKARITAIDGYRIKSASVVGFRIHGKTSSSLSKESTVDSACGDLERSNASGISVTSQTNQNCEYSFVFTNVGGQAVLLSMPQLRRMDTLHLLDSHDVVAVSSVVFSQPGSINVNTSGYVPGPALGLYQLAPGQLTLFDVVRSGQKASSLGVSYRPIYRLSLIGNPNANMKTLSEKTNSTGDSRISNRSVLSTSQLHNISQTSSVLSSSVQNQSNSMSSHNLSDSIRNGLVSPSVSCTSDRNNHRNRVS</sequence>
<dbReference type="GO" id="GO:0008593">
    <property type="term" value="P:regulation of Notch signaling pathway"/>
    <property type="evidence" value="ECO:0007669"/>
    <property type="project" value="TreeGrafter"/>
</dbReference>
<evidence type="ECO:0000313" key="5">
    <source>
        <dbReference type="WBParaSite" id="SMRG1_12290.2"/>
    </source>
</evidence>
<dbReference type="GO" id="GO:0005096">
    <property type="term" value="F:GTPase activator activity"/>
    <property type="evidence" value="ECO:0007669"/>
    <property type="project" value="TreeGrafter"/>
</dbReference>
<evidence type="ECO:0000259" key="2">
    <source>
        <dbReference type="Pfam" id="PF08366"/>
    </source>
</evidence>
<dbReference type="InterPro" id="IPR036322">
    <property type="entry name" value="WD40_repeat_dom_sf"/>
</dbReference>
<dbReference type="AlphaFoldDB" id="A0AA84Z7N2"/>
<dbReference type="Pfam" id="PF08366">
    <property type="entry name" value="LLGL"/>
    <property type="match status" value="2"/>
</dbReference>
<dbReference type="GO" id="GO:0045159">
    <property type="term" value="F:myosin II binding"/>
    <property type="evidence" value="ECO:0007669"/>
    <property type="project" value="TreeGrafter"/>
</dbReference>
<dbReference type="PANTHER" id="PTHR10241">
    <property type="entry name" value="LETHAL 2 GIANT LARVAE PROTEIN"/>
    <property type="match status" value="1"/>
</dbReference>
<dbReference type="GO" id="GO:0030866">
    <property type="term" value="P:cortical actin cytoskeleton organization"/>
    <property type="evidence" value="ECO:0007669"/>
    <property type="project" value="TreeGrafter"/>
</dbReference>
<dbReference type="WBParaSite" id="SMRG1_12290.5">
    <property type="protein sequence ID" value="SMRG1_12290.5"/>
    <property type="gene ID" value="SMRG1_12290"/>
</dbReference>
<dbReference type="WBParaSite" id="SMRG1_12290.1">
    <property type="protein sequence ID" value="SMRG1_12290.1"/>
    <property type="gene ID" value="SMRG1_12290"/>
</dbReference>
<feature type="region of interest" description="Disordered" evidence="1">
    <location>
        <begin position="1059"/>
        <end position="1106"/>
    </location>
</feature>
<accession>A0AA84Z7N2</accession>
<protein>
    <recommendedName>
        <fullName evidence="2">Lethal giant larvae homologue 2 domain-containing protein</fullName>
    </recommendedName>
</protein>
<dbReference type="GO" id="GO:0030864">
    <property type="term" value="C:cortical actin cytoskeleton"/>
    <property type="evidence" value="ECO:0007669"/>
    <property type="project" value="TreeGrafter"/>
</dbReference>
<dbReference type="GO" id="GO:0032878">
    <property type="term" value="P:regulation of establishment or maintenance of cell polarity"/>
    <property type="evidence" value="ECO:0007669"/>
    <property type="project" value="TreeGrafter"/>
</dbReference>
<dbReference type="WBParaSite" id="SMRG1_12290.2">
    <property type="protein sequence ID" value="SMRG1_12290.2"/>
    <property type="gene ID" value="SMRG1_12290"/>
</dbReference>
<organism evidence="3 4">
    <name type="scientific">Schistosoma margrebowiei</name>
    <dbReference type="NCBI Taxonomy" id="48269"/>
    <lineage>
        <taxon>Eukaryota</taxon>
        <taxon>Metazoa</taxon>
        <taxon>Spiralia</taxon>
        <taxon>Lophotrochozoa</taxon>
        <taxon>Platyhelminthes</taxon>
        <taxon>Trematoda</taxon>
        <taxon>Digenea</taxon>
        <taxon>Strigeidida</taxon>
        <taxon>Schistosomatoidea</taxon>
        <taxon>Schistosomatidae</taxon>
        <taxon>Schistosoma</taxon>
    </lineage>
</organism>
<evidence type="ECO:0000256" key="1">
    <source>
        <dbReference type="SAM" id="MobiDB-lite"/>
    </source>
</evidence>
<proteinExistence type="predicted"/>
<dbReference type="WBParaSite" id="SMRG1_12290.3">
    <property type="protein sequence ID" value="SMRG1_12290.3"/>
    <property type="gene ID" value="SMRG1_12290"/>
</dbReference>
<feature type="compositionally biased region" description="Low complexity" evidence="1">
    <location>
        <begin position="1059"/>
        <end position="1082"/>
    </location>
</feature>
<evidence type="ECO:0000313" key="4">
    <source>
        <dbReference type="WBParaSite" id="SMRG1_12290.1"/>
    </source>
</evidence>
<dbReference type="GO" id="GO:0051294">
    <property type="term" value="P:establishment of spindle orientation"/>
    <property type="evidence" value="ECO:0007669"/>
    <property type="project" value="TreeGrafter"/>
</dbReference>
<feature type="domain" description="Lethal giant larvae homologue 2" evidence="2">
    <location>
        <begin position="228"/>
        <end position="277"/>
    </location>
</feature>
<name>A0AA84Z7N2_9TREM</name>
<feature type="domain" description="Lethal giant larvae homologue 2" evidence="2">
    <location>
        <begin position="313"/>
        <end position="368"/>
    </location>
</feature>
<dbReference type="GO" id="GO:0019905">
    <property type="term" value="F:syntaxin binding"/>
    <property type="evidence" value="ECO:0007669"/>
    <property type="project" value="TreeGrafter"/>
</dbReference>
<evidence type="ECO:0000313" key="3">
    <source>
        <dbReference type="Proteomes" id="UP000050790"/>
    </source>
</evidence>
<reference evidence="4 5" key="1">
    <citation type="submission" date="2023-11" db="UniProtKB">
        <authorList>
            <consortium name="WormBaseParasite"/>
        </authorList>
    </citation>
    <scope>IDENTIFICATION</scope>
</reference>
<dbReference type="GO" id="GO:0006893">
    <property type="term" value="P:Golgi to plasma membrane transport"/>
    <property type="evidence" value="ECO:0007669"/>
    <property type="project" value="TreeGrafter"/>
</dbReference>